<dbReference type="OrthoDB" id="94039at2759"/>
<dbReference type="Gene3D" id="3.40.50.1820">
    <property type="entry name" value="alpha/beta hydrolase"/>
    <property type="match status" value="1"/>
</dbReference>
<gene>
    <name evidence="2" type="ORF">EMPS_04390</name>
</gene>
<dbReference type="InterPro" id="IPR050228">
    <property type="entry name" value="Carboxylesterase_BioH"/>
</dbReference>
<evidence type="ECO:0000313" key="2">
    <source>
        <dbReference type="EMBL" id="GJJ72033.1"/>
    </source>
</evidence>
<dbReference type="InterPro" id="IPR029058">
    <property type="entry name" value="AB_hydrolase_fold"/>
</dbReference>
<dbReference type="InterPro" id="IPR000073">
    <property type="entry name" value="AB_hydrolase_1"/>
</dbReference>
<dbReference type="Proteomes" id="UP000827284">
    <property type="component" value="Unassembled WGS sequence"/>
</dbReference>
<feature type="domain" description="AB hydrolase-1" evidence="1">
    <location>
        <begin position="51"/>
        <end position="308"/>
    </location>
</feature>
<organism evidence="2 3">
    <name type="scientific">Entomortierella parvispora</name>
    <dbReference type="NCBI Taxonomy" id="205924"/>
    <lineage>
        <taxon>Eukaryota</taxon>
        <taxon>Fungi</taxon>
        <taxon>Fungi incertae sedis</taxon>
        <taxon>Mucoromycota</taxon>
        <taxon>Mortierellomycotina</taxon>
        <taxon>Mortierellomycetes</taxon>
        <taxon>Mortierellales</taxon>
        <taxon>Mortierellaceae</taxon>
        <taxon>Entomortierella</taxon>
    </lineage>
</organism>
<evidence type="ECO:0000313" key="3">
    <source>
        <dbReference type="Proteomes" id="UP000827284"/>
    </source>
</evidence>
<protein>
    <recommendedName>
        <fullName evidence="1">AB hydrolase-1 domain-containing protein</fullName>
    </recommendedName>
</protein>
<evidence type="ECO:0000259" key="1">
    <source>
        <dbReference type="Pfam" id="PF12697"/>
    </source>
</evidence>
<proteinExistence type="predicted"/>
<reference evidence="2" key="1">
    <citation type="submission" date="2021-11" db="EMBL/GenBank/DDBJ databases">
        <authorList>
            <person name="Herlambang A."/>
            <person name="Guo Y."/>
            <person name="Takashima Y."/>
            <person name="Nishizawa T."/>
        </authorList>
    </citation>
    <scope>NUCLEOTIDE SEQUENCE</scope>
    <source>
        <strain evidence="2">E1425</strain>
    </source>
</reference>
<dbReference type="PANTHER" id="PTHR43194">
    <property type="entry name" value="HYDROLASE ALPHA/BETA FOLD FAMILY"/>
    <property type="match status" value="1"/>
</dbReference>
<accession>A0A9P3H937</accession>
<keyword evidence="3" id="KW-1185">Reference proteome</keyword>
<dbReference type="SUPFAM" id="SSF53474">
    <property type="entry name" value="alpha/beta-Hydrolases"/>
    <property type="match status" value="1"/>
</dbReference>
<sequence>MTPLDSFRSRHHMTSYTIPASTEHFSIACNAYKLVPDSSKDARSRIKTLPILFAHANGFHKEVWEPVMARLGSPWCNSDMYALDLRNMGESAVLNKDVLEDQCNWYWYARDVLKMIDTFGLKNVIGVGHSVGASAFILAESLRPGTFSSIIAIEPTMFPDGWYVNLPLAENPMGQATLRRRDVWKDRLHAREDLLSKKFFRAIHPEAFEIYLEHGMLEGVKEDGSTFLTLKGPKFQEAITFANEGNAVHDAFNRLADLHIPVYLILGETSDINPPALGSAKLKNCKYGSLDVVKGSGHLVCLEKPEEVTILMSAFLDGLSDTHRTDAEFTKSRL</sequence>
<name>A0A9P3H937_9FUNG</name>
<dbReference type="PANTHER" id="PTHR43194:SF2">
    <property type="entry name" value="PEROXISOMAL MEMBRANE PROTEIN LPX1"/>
    <property type="match status" value="1"/>
</dbReference>
<reference evidence="2" key="2">
    <citation type="journal article" date="2022" name="Microbiol. Resour. Announc.">
        <title>Whole-Genome Sequence of Entomortierella parvispora E1425, a Mucoromycotan Fungus Associated with Burkholderiaceae-Related Endosymbiotic Bacteria.</title>
        <authorList>
            <person name="Herlambang A."/>
            <person name="Guo Y."/>
            <person name="Takashima Y."/>
            <person name="Narisawa K."/>
            <person name="Ohta H."/>
            <person name="Nishizawa T."/>
        </authorList>
    </citation>
    <scope>NUCLEOTIDE SEQUENCE</scope>
    <source>
        <strain evidence="2">E1425</strain>
    </source>
</reference>
<comment type="caution">
    <text evidence="2">The sequence shown here is derived from an EMBL/GenBank/DDBJ whole genome shotgun (WGS) entry which is preliminary data.</text>
</comment>
<dbReference type="AlphaFoldDB" id="A0A9P3H937"/>
<dbReference type="EMBL" id="BQFW01000006">
    <property type="protein sequence ID" value="GJJ72033.1"/>
    <property type="molecule type" value="Genomic_DNA"/>
</dbReference>
<dbReference type="Pfam" id="PF12697">
    <property type="entry name" value="Abhydrolase_6"/>
    <property type="match status" value="1"/>
</dbReference>